<dbReference type="InterPro" id="IPR029479">
    <property type="entry name" value="Nitroreductase"/>
</dbReference>
<dbReference type="Gene3D" id="3.40.109.10">
    <property type="entry name" value="NADH Oxidase"/>
    <property type="match status" value="1"/>
</dbReference>
<comment type="caution">
    <text evidence="4">The sequence shown here is derived from an EMBL/GenBank/DDBJ whole genome shotgun (WGS) entry which is preliminary data.</text>
</comment>
<reference evidence="4 5" key="1">
    <citation type="submission" date="2016-12" db="EMBL/GenBank/DDBJ databases">
        <title>The new phylogeny of genus Mycobacterium.</title>
        <authorList>
            <person name="Tortoli E."/>
            <person name="Trovato A."/>
            <person name="Cirillo D.M."/>
        </authorList>
    </citation>
    <scope>NUCLEOTIDE SEQUENCE [LARGE SCALE GENOMIC DNA]</scope>
    <source>
        <strain evidence="4 5">CCUG 66554</strain>
    </source>
</reference>
<dbReference type="CDD" id="cd02062">
    <property type="entry name" value="Nitro_FMN_reductase"/>
    <property type="match status" value="1"/>
</dbReference>
<comment type="similarity">
    <text evidence="1">Belongs to the nitroreductase family.</text>
</comment>
<proteinExistence type="inferred from homology"/>
<dbReference type="KEGG" id="msao:MYCSP_22170"/>
<feature type="domain" description="Nitroreductase" evidence="3">
    <location>
        <begin position="13"/>
        <end position="192"/>
    </location>
</feature>
<organism evidence="4 5">
    <name type="scientific">Mycobacteroides saopaulense</name>
    <dbReference type="NCBI Taxonomy" id="1578165"/>
    <lineage>
        <taxon>Bacteria</taxon>
        <taxon>Bacillati</taxon>
        <taxon>Actinomycetota</taxon>
        <taxon>Actinomycetes</taxon>
        <taxon>Mycobacteriales</taxon>
        <taxon>Mycobacteriaceae</taxon>
        <taxon>Mycobacteroides</taxon>
    </lineage>
</organism>
<keyword evidence="2" id="KW-0560">Oxidoreductase</keyword>
<dbReference type="SUPFAM" id="SSF55469">
    <property type="entry name" value="FMN-dependent nitroreductase-like"/>
    <property type="match status" value="1"/>
</dbReference>
<protein>
    <submittedName>
        <fullName evidence="4">Nitroreductase</fullName>
    </submittedName>
</protein>
<evidence type="ECO:0000313" key="4">
    <source>
        <dbReference type="EMBL" id="ORB55442.1"/>
    </source>
</evidence>
<dbReference type="PANTHER" id="PTHR43673:SF10">
    <property type="entry name" value="NADH DEHYDROGENASE_NAD(P)H NITROREDUCTASE XCC3605-RELATED"/>
    <property type="match status" value="1"/>
</dbReference>
<evidence type="ECO:0000256" key="1">
    <source>
        <dbReference type="ARBA" id="ARBA00007118"/>
    </source>
</evidence>
<dbReference type="Proteomes" id="UP000192434">
    <property type="component" value="Unassembled WGS sequence"/>
</dbReference>
<gene>
    <name evidence="4" type="ORF">BST43_14645</name>
</gene>
<dbReference type="GO" id="GO:0016491">
    <property type="term" value="F:oxidoreductase activity"/>
    <property type="evidence" value="ECO:0007669"/>
    <property type="project" value="UniProtKB-KW"/>
</dbReference>
<dbReference type="RefSeq" id="WP_083017153.1">
    <property type="nucleotide sequence ID" value="NZ_CP010271.1"/>
</dbReference>
<dbReference type="EMBL" id="MVII01000018">
    <property type="protein sequence ID" value="ORB55442.1"/>
    <property type="molecule type" value="Genomic_DNA"/>
</dbReference>
<sequence>MELYDVMRTTFAAREFTGESLPDNVLDRILDNARFAPSGGNRQAGHIIVVEDRQTRQRLVDATQPGARRYFAQIMAGESPWNPVTPTRVTSETIAATTVPESVSTPLLTASVVLVVCVDLRLVAATDQDLDRVGVIAGASIYPLVWNILLAARGEGYGGTLTTMAVAQEPKVRTLLGIPDTYAVAAVLPIGKPVKQLSKLRRNTVGEFVTRERFDGDPYIPGSHS</sequence>
<dbReference type="PANTHER" id="PTHR43673">
    <property type="entry name" value="NAD(P)H NITROREDUCTASE YDGI-RELATED"/>
    <property type="match status" value="1"/>
</dbReference>
<evidence type="ECO:0000259" key="3">
    <source>
        <dbReference type="Pfam" id="PF00881"/>
    </source>
</evidence>
<dbReference type="AlphaFoldDB" id="A0A1S4VLI8"/>
<evidence type="ECO:0000256" key="2">
    <source>
        <dbReference type="ARBA" id="ARBA00023002"/>
    </source>
</evidence>
<dbReference type="OrthoDB" id="3774920at2"/>
<dbReference type="Pfam" id="PF00881">
    <property type="entry name" value="Nitroreductase"/>
    <property type="match status" value="1"/>
</dbReference>
<name>A0A1S4VLI8_9MYCO</name>
<dbReference type="STRING" id="1578165.BKG68_14110"/>
<accession>A0A1S4VLI8</accession>
<evidence type="ECO:0000313" key="5">
    <source>
        <dbReference type="Proteomes" id="UP000192434"/>
    </source>
</evidence>
<dbReference type="InterPro" id="IPR000415">
    <property type="entry name" value="Nitroreductase-like"/>
</dbReference>